<accession>A0A4R5WF97</accession>
<dbReference type="InterPro" id="IPR016024">
    <property type="entry name" value="ARM-type_fold"/>
</dbReference>
<dbReference type="OrthoDB" id="4539504at2"/>
<dbReference type="AlphaFoldDB" id="A0A4R5WF97"/>
<dbReference type="Proteomes" id="UP000294929">
    <property type="component" value="Unassembled WGS sequence"/>
</dbReference>
<proteinExistence type="predicted"/>
<name>A0A4R5WF97_MYCMU</name>
<sequence length="220" mass="24804">MPEGDDWMHNLPARYRDGQRGHDRRIMEELAAVGVPCYTVSELADRAETVPQGIPIFIDWLTHLEERVPGPESDHREILRSGLICALDDPAARGNQRAIDLLIQQLRRQPPLAGPVRDFTEYALAHIATKTDFPAIAALIDELPPDYPRGALIEYLGRVKTSEAQAIALHWLDNGYAYFAIKALVSMKAIGVRDRVAPYVNDHDPWVRKVAKRAMERLPE</sequence>
<gene>
    <name evidence="1" type="ORF">EUA03_14570</name>
</gene>
<dbReference type="Gene3D" id="1.25.10.10">
    <property type="entry name" value="Leucine-rich Repeat Variant"/>
    <property type="match status" value="1"/>
</dbReference>
<dbReference type="SUPFAM" id="SSF48371">
    <property type="entry name" value="ARM repeat"/>
    <property type="match status" value="1"/>
</dbReference>
<dbReference type="EMBL" id="SDLO01000010">
    <property type="protein sequence ID" value="TDK88741.1"/>
    <property type="molecule type" value="Genomic_DNA"/>
</dbReference>
<evidence type="ECO:0000313" key="1">
    <source>
        <dbReference type="EMBL" id="TDK88741.1"/>
    </source>
</evidence>
<evidence type="ECO:0000313" key="2">
    <source>
        <dbReference type="Proteomes" id="UP000294929"/>
    </source>
</evidence>
<comment type="caution">
    <text evidence="1">The sequence shown here is derived from an EMBL/GenBank/DDBJ whole genome shotgun (WGS) entry which is preliminary data.</text>
</comment>
<organism evidence="1 2">
    <name type="scientific">Mycolicibacterium mucogenicum</name>
    <name type="common">Mycobacterium mucogenicum</name>
    <dbReference type="NCBI Taxonomy" id="56689"/>
    <lineage>
        <taxon>Bacteria</taxon>
        <taxon>Bacillati</taxon>
        <taxon>Actinomycetota</taxon>
        <taxon>Actinomycetes</taxon>
        <taxon>Mycobacteriales</taxon>
        <taxon>Mycobacteriaceae</taxon>
        <taxon>Mycolicibacterium</taxon>
    </lineage>
</organism>
<reference evidence="1 2" key="1">
    <citation type="submission" date="2019-01" db="EMBL/GenBank/DDBJ databases">
        <title>High-quality-draft genome sequences of five non-tuberculosis mycobacteriaceae isolated from a nosocomial environment.</title>
        <authorList>
            <person name="Tiago I."/>
            <person name="Alarico S."/>
            <person name="Pereira S.G."/>
            <person name="Coelho C."/>
            <person name="Maranha A."/>
            <person name="Empadinhas N."/>
        </authorList>
    </citation>
    <scope>NUCLEOTIDE SEQUENCE [LARGE SCALE GENOMIC DNA]</scope>
    <source>
        <strain evidence="1 2">24AIII</strain>
    </source>
</reference>
<dbReference type="InterPro" id="IPR011989">
    <property type="entry name" value="ARM-like"/>
</dbReference>
<protein>
    <submittedName>
        <fullName evidence="1">HEAT repeat domain-containing protein</fullName>
    </submittedName>
</protein>